<comment type="similarity">
    <text evidence="2">Belongs to the ING family.</text>
</comment>
<feature type="site" description="Histone H3K4me3 binding" evidence="7">
    <location>
        <position position="178"/>
    </location>
</feature>
<dbReference type="InterPro" id="IPR011011">
    <property type="entry name" value="Znf_FYVE_PHD"/>
</dbReference>
<dbReference type="AlphaFoldDB" id="A0A6G0TH55"/>
<sequence length="206" mass="23392">MERSYQETKKIITLINIQRQFEKAKKYSDDKVLLAKQTCELVDKNIKGVNSIIEKLEDEIYERVLNTSKNVPNKTTEKKQLIKGVVKPSSKSGWLPDIRKTPSLVSVDSNPTNPTNIVASGKVEADSLVGELGCDGVAYWNEQLQIPIYPNELTYCLCKEVSCGKMIACDNPECPSEWFYFECVKITTKPKGKWFCPICKTNKMKK</sequence>
<gene>
    <name evidence="9" type="ORF">AGLY_009895</name>
</gene>
<dbReference type="InterPro" id="IPR001965">
    <property type="entry name" value="Znf_PHD"/>
</dbReference>
<dbReference type="Gene3D" id="3.30.40.10">
    <property type="entry name" value="Zinc/RING finger domain, C3HC4 (zinc finger)"/>
    <property type="match status" value="1"/>
</dbReference>
<feature type="site" description="Histone H3K4me3 binding" evidence="7">
    <location>
        <position position="170"/>
    </location>
</feature>
<comment type="caution">
    <text evidence="9">The sequence shown here is derived from an EMBL/GenBank/DDBJ whole genome shotgun (WGS) entry which is preliminary data.</text>
</comment>
<evidence type="ECO:0000256" key="6">
    <source>
        <dbReference type="ARBA" id="ARBA00023242"/>
    </source>
</evidence>
<feature type="site" description="Histone H3K4me3 binding" evidence="7">
    <location>
        <position position="155"/>
    </location>
</feature>
<evidence type="ECO:0000256" key="4">
    <source>
        <dbReference type="ARBA" id="ARBA00022771"/>
    </source>
</evidence>
<keyword evidence="4" id="KW-0863">Zinc-finger</keyword>
<evidence type="ECO:0000256" key="2">
    <source>
        <dbReference type="ARBA" id="ARBA00010210"/>
    </source>
</evidence>
<dbReference type="Pfam" id="PF12998">
    <property type="entry name" value="ING"/>
    <property type="match status" value="1"/>
</dbReference>
<dbReference type="GO" id="GO:0006325">
    <property type="term" value="P:chromatin organization"/>
    <property type="evidence" value="ECO:0007669"/>
    <property type="project" value="UniProtKB-KW"/>
</dbReference>
<reference evidence="9 10" key="1">
    <citation type="submission" date="2019-08" db="EMBL/GenBank/DDBJ databases">
        <title>The genome of the soybean aphid Biotype 1, its phylome, world population structure and adaptation to the North American continent.</title>
        <authorList>
            <person name="Giordano R."/>
            <person name="Donthu R.K."/>
            <person name="Hernandez A.G."/>
            <person name="Wright C.L."/>
            <person name="Zimin A.V."/>
        </authorList>
    </citation>
    <scope>NUCLEOTIDE SEQUENCE [LARGE SCALE GENOMIC DNA]</scope>
    <source>
        <tissue evidence="9">Whole aphids</tissue>
    </source>
</reference>
<keyword evidence="6" id="KW-0539">Nucleus</keyword>
<dbReference type="GO" id="GO:0008270">
    <property type="term" value="F:zinc ion binding"/>
    <property type="evidence" value="ECO:0007669"/>
    <property type="project" value="UniProtKB-KW"/>
</dbReference>
<evidence type="ECO:0000256" key="1">
    <source>
        <dbReference type="ARBA" id="ARBA00004123"/>
    </source>
</evidence>
<dbReference type="GO" id="GO:0005634">
    <property type="term" value="C:nucleus"/>
    <property type="evidence" value="ECO:0007669"/>
    <property type="project" value="UniProtKB-SubCell"/>
</dbReference>
<dbReference type="InterPro" id="IPR013083">
    <property type="entry name" value="Znf_RING/FYVE/PHD"/>
</dbReference>
<organism evidence="9 10">
    <name type="scientific">Aphis glycines</name>
    <name type="common">Soybean aphid</name>
    <dbReference type="NCBI Taxonomy" id="307491"/>
    <lineage>
        <taxon>Eukaryota</taxon>
        <taxon>Metazoa</taxon>
        <taxon>Ecdysozoa</taxon>
        <taxon>Arthropoda</taxon>
        <taxon>Hexapoda</taxon>
        <taxon>Insecta</taxon>
        <taxon>Pterygota</taxon>
        <taxon>Neoptera</taxon>
        <taxon>Paraneoptera</taxon>
        <taxon>Hemiptera</taxon>
        <taxon>Sternorrhyncha</taxon>
        <taxon>Aphidomorpha</taxon>
        <taxon>Aphidoidea</taxon>
        <taxon>Aphididae</taxon>
        <taxon>Aphidini</taxon>
        <taxon>Aphis</taxon>
        <taxon>Aphis</taxon>
    </lineage>
</organism>
<evidence type="ECO:0000259" key="8">
    <source>
        <dbReference type="SMART" id="SM00249"/>
    </source>
</evidence>
<evidence type="ECO:0000313" key="9">
    <source>
        <dbReference type="EMBL" id="KAE9532814.1"/>
    </source>
</evidence>
<dbReference type="SUPFAM" id="SSF57903">
    <property type="entry name" value="FYVE/PHD zinc finger"/>
    <property type="match status" value="1"/>
</dbReference>
<evidence type="ECO:0000313" key="10">
    <source>
        <dbReference type="Proteomes" id="UP000475862"/>
    </source>
</evidence>
<accession>A0A6G0TH55</accession>
<dbReference type="OrthoDB" id="5411773at2759"/>
<dbReference type="InterPro" id="IPR028651">
    <property type="entry name" value="ING_fam"/>
</dbReference>
<evidence type="ECO:0000256" key="7">
    <source>
        <dbReference type="PIRSR" id="PIRSR628651-50"/>
    </source>
</evidence>
<evidence type="ECO:0000256" key="3">
    <source>
        <dbReference type="ARBA" id="ARBA00022723"/>
    </source>
</evidence>
<dbReference type="Gene3D" id="6.10.140.1740">
    <property type="match status" value="1"/>
</dbReference>
<keyword evidence="5" id="KW-0862">Zinc</keyword>
<dbReference type="Proteomes" id="UP000475862">
    <property type="component" value="Unassembled WGS sequence"/>
</dbReference>
<comment type="subcellular location">
    <subcellularLocation>
        <location evidence="1">Nucleus</location>
    </subcellularLocation>
</comment>
<dbReference type="PANTHER" id="PTHR10333">
    <property type="entry name" value="INHIBITOR OF GROWTH PROTEIN"/>
    <property type="match status" value="1"/>
</dbReference>
<dbReference type="EMBL" id="VYZN01000038">
    <property type="protein sequence ID" value="KAE9532814.1"/>
    <property type="molecule type" value="Genomic_DNA"/>
</dbReference>
<feature type="domain" description="Zinc finger PHD-type" evidence="8">
    <location>
        <begin position="155"/>
        <end position="200"/>
    </location>
</feature>
<dbReference type="GO" id="GO:0006355">
    <property type="term" value="P:regulation of DNA-templated transcription"/>
    <property type="evidence" value="ECO:0007669"/>
    <property type="project" value="TreeGrafter"/>
</dbReference>
<name>A0A6G0TH55_APHGL</name>
<keyword evidence="10" id="KW-1185">Reference proteome</keyword>
<keyword evidence="3" id="KW-0479">Metal-binding</keyword>
<proteinExistence type="inferred from homology"/>
<dbReference type="SMART" id="SM00249">
    <property type="entry name" value="PHD"/>
    <property type="match status" value="1"/>
</dbReference>
<feature type="site" description="Histone H3K4me3 binding" evidence="7">
    <location>
        <position position="166"/>
    </location>
</feature>
<evidence type="ECO:0000256" key="5">
    <source>
        <dbReference type="ARBA" id="ARBA00022833"/>
    </source>
</evidence>
<protein>
    <recommendedName>
        <fullName evidence="8">Zinc finger PHD-type domain-containing protein</fullName>
    </recommendedName>
</protein>
<dbReference type="InterPro" id="IPR024610">
    <property type="entry name" value="ING_N_histone-binding"/>
</dbReference>